<evidence type="ECO:0000313" key="2">
    <source>
        <dbReference type="EMBL" id="ERL95987.1"/>
    </source>
</evidence>
<reference evidence="2 3" key="1">
    <citation type="journal article" date="2013" name="Genome Biol.">
        <title>Draft genome of the mountain pine beetle, Dendroctonus ponderosae Hopkins, a major forest pest.</title>
        <authorList>
            <person name="Keeling C.I."/>
            <person name="Yuen M.M."/>
            <person name="Liao N.Y."/>
            <person name="Docking T.R."/>
            <person name="Chan S.K."/>
            <person name="Taylor G.A."/>
            <person name="Palmquist D.L."/>
            <person name="Jackman S.D."/>
            <person name="Nguyen A."/>
            <person name="Li M."/>
            <person name="Henderson H."/>
            <person name="Janes J.K."/>
            <person name="Zhao Y."/>
            <person name="Pandoh P."/>
            <person name="Moore R."/>
            <person name="Sperling F.A."/>
            <person name="Huber D.P."/>
            <person name="Birol I."/>
            <person name="Jones S.J."/>
            <person name="Bohlmann J."/>
        </authorList>
    </citation>
    <scope>NUCLEOTIDE SEQUENCE</scope>
</reference>
<dbReference type="AlphaFoldDB" id="U4US96"/>
<evidence type="ECO:0000256" key="1">
    <source>
        <dbReference type="SAM" id="MobiDB-lite"/>
    </source>
</evidence>
<accession>U4US96</accession>
<protein>
    <submittedName>
        <fullName evidence="2">Uncharacterized protein</fullName>
    </submittedName>
</protein>
<feature type="region of interest" description="Disordered" evidence="1">
    <location>
        <begin position="444"/>
        <end position="465"/>
    </location>
</feature>
<feature type="compositionally biased region" description="Basic and acidic residues" evidence="1">
    <location>
        <begin position="444"/>
        <end position="462"/>
    </location>
</feature>
<gene>
    <name evidence="2" type="ORF">D910_00747</name>
</gene>
<proteinExistence type="predicted"/>
<name>U4US96_DENPD</name>
<sequence length="478" mass="55091">MGLPFTEIPLISIPHSKREIEWSPELVECWKFGNNVGSIGVGSIKQPIGLLRTGIEEVGLLVCAEDNRAYRDIGWGAAHERINQIEIKSHGTEEYDLEMEEREKFETDCMAIARQNNKLIVHNHISAIFNYPSVKKENHKELRSLNDNQLDIFTRKEWEPFKCQSELPLLNELQSFLQDKCEVLEKMETCKAKKDSASYKEDNNQGFRNKYSKESRALVSTENKGWIVPNKINHLVKEVGQQLLSIDKQVEVVLKSQVSPFQTNLKCLVLPKITDKLPLVSFDQNIFEIPSELVLADPKFNVRSEIDLLLGSQVFWTVLGSKHITLRESMPVLHDSLLGWILAGNLVLLKTNCKFWQLEEVDPGTSPVFSAPEKYCDAYFEQTTKRDEDGRFIVRIPFKNNLGKLGFSRAFAWNRFEALEKRFLRNPNLKEQYQKFMGEYESNKAEAERTHANKGRGEEDSGRQSMFGIQAQRNKYWA</sequence>
<organism evidence="2 3">
    <name type="scientific">Dendroctonus ponderosae</name>
    <name type="common">Mountain pine beetle</name>
    <dbReference type="NCBI Taxonomy" id="77166"/>
    <lineage>
        <taxon>Eukaryota</taxon>
        <taxon>Metazoa</taxon>
        <taxon>Ecdysozoa</taxon>
        <taxon>Arthropoda</taxon>
        <taxon>Hexapoda</taxon>
        <taxon>Insecta</taxon>
        <taxon>Pterygota</taxon>
        <taxon>Neoptera</taxon>
        <taxon>Endopterygota</taxon>
        <taxon>Coleoptera</taxon>
        <taxon>Polyphaga</taxon>
        <taxon>Cucujiformia</taxon>
        <taxon>Curculionidae</taxon>
        <taxon>Scolytinae</taxon>
        <taxon>Dendroctonus</taxon>
    </lineage>
</organism>
<evidence type="ECO:0000313" key="3">
    <source>
        <dbReference type="Proteomes" id="UP000030742"/>
    </source>
</evidence>
<dbReference type="OrthoDB" id="6778194at2759"/>
<dbReference type="Proteomes" id="UP000030742">
    <property type="component" value="Unassembled WGS sequence"/>
</dbReference>
<dbReference type="EMBL" id="KI209140">
    <property type="protein sequence ID" value="ERL95987.1"/>
    <property type="molecule type" value="Genomic_DNA"/>
</dbReference>